<proteinExistence type="predicted"/>
<accession>A0ABQ8TJT8</accession>
<dbReference type="Proteomes" id="UP001148838">
    <property type="component" value="Unassembled WGS sequence"/>
</dbReference>
<evidence type="ECO:0000313" key="2">
    <source>
        <dbReference type="Proteomes" id="UP001148838"/>
    </source>
</evidence>
<comment type="caution">
    <text evidence="1">The sequence shown here is derived from an EMBL/GenBank/DDBJ whole genome shotgun (WGS) entry which is preliminary data.</text>
</comment>
<dbReference type="EMBL" id="JAJSOF020000009">
    <property type="protein sequence ID" value="KAJ4446714.1"/>
    <property type="molecule type" value="Genomic_DNA"/>
</dbReference>
<gene>
    <name evidence="1" type="ORF">ANN_13411</name>
</gene>
<organism evidence="1 2">
    <name type="scientific">Periplaneta americana</name>
    <name type="common">American cockroach</name>
    <name type="synonym">Blatta americana</name>
    <dbReference type="NCBI Taxonomy" id="6978"/>
    <lineage>
        <taxon>Eukaryota</taxon>
        <taxon>Metazoa</taxon>
        <taxon>Ecdysozoa</taxon>
        <taxon>Arthropoda</taxon>
        <taxon>Hexapoda</taxon>
        <taxon>Insecta</taxon>
        <taxon>Pterygota</taxon>
        <taxon>Neoptera</taxon>
        <taxon>Polyneoptera</taxon>
        <taxon>Dictyoptera</taxon>
        <taxon>Blattodea</taxon>
        <taxon>Blattoidea</taxon>
        <taxon>Blattidae</taxon>
        <taxon>Blattinae</taxon>
        <taxon>Periplaneta</taxon>
    </lineage>
</organism>
<sequence>KFYALPDDYPLRVSKGRGTHGAKKNEDTAKLIKYIDDNVIGKNTTFSGPYGRRKARIILLCCIFIFCGPLVKELRKRLVKCFVWSVALYGPEIWTLRRSEEKRIEAFEMWICV</sequence>
<keyword evidence="2" id="KW-1185">Reference proteome</keyword>
<feature type="non-terminal residue" evidence="1">
    <location>
        <position position="1"/>
    </location>
</feature>
<name>A0ABQ8TJT8_PERAM</name>
<reference evidence="1 2" key="1">
    <citation type="journal article" date="2022" name="Allergy">
        <title>Genome assembly and annotation of Periplaneta americana reveal a comprehensive cockroach allergen profile.</title>
        <authorList>
            <person name="Wang L."/>
            <person name="Xiong Q."/>
            <person name="Saelim N."/>
            <person name="Wang L."/>
            <person name="Nong W."/>
            <person name="Wan A.T."/>
            <person name="Shi M."/>
            <person name="Liu X."/>
            <person name="Cao Q."/>
            <person name="Hui J.H.L."/>
            <person name="Sookrung N."/>
            <person name="Leung T.F."/>
            <person name="Tungtrongchitr A."/>
            <person name="Tsui S.K.W."/>
        </authorList>
    </citation>
    <scope>NUCLEOTIDE SEQUENCE [LARGE SCALE GENOMIC DNA]</scope>
    <source>
        <strain evidence="1">PWHHKU_190912</strain>
    </source>
</reference>
<evidence type="ECO:0000313" key="1">
    <source>
        <dbReference type="EMBL" id="KAJ4446714.1"/>
    </source>
</evidence>
<protein>
    <submittedName>
        <fullName evidence="1">Uncharacterized protein</fullName>
    </submittedName>
</protein>